<sequence>MEIFKPTLLSGTKVPVPALIEITAELKGCDKVRSLPPVQCHSNSCLKVTEAMGGTGKIGARSSNDKSTEKSSSFGGVAPLLLCDSD</sequence>
<dbReference type="Proteomes" id="UP000735302">
    <property type="component" value="Unassembled WGS sequence"/>
</dbReference>
<keyword evidence="3" id="KW-1185">Reference proteome</keyword>
<name>A0AAV4DJ60_9GAST</name>
<reference evidence="2 3" key="1">
    <citation type="journal article" date="2021" name="Elife">
        <title>Chloroplast acquisition without the gene transfer in kleptoplastic sea slugs, Plakobranchus ocellatus.</title>
        <authorList>
            <person name="Maeda T."/>
            <person name="Takahashi S."/>
            <person name="Yoshida T."/>
            <person name="Shimamura S."/>
            <person name="Takaki Y."/>
            <person name="Nagai Y."/>
            <person name="Toyoda A."/>
            <person name="Suzuki Y."/>
            <person name="Arimoto A."/>
            <person name="Ishii H."/>
            <person name="Satoh N."/>
            <person name="Nishiyama T."/>
            <person name="Hasebe M."/>
            <person name="Maruyama T."/>
            <person name="Minagawa J."/>
            <person name="Obokata J."/>
            <person name="Shigenobu S."/>
        </authorList>
    </citation>
    <scope>NUCLEOTIDE SEQUENCE [LARGE SCALE GENOMIC DNA]</scope>
</reference>
<dbReference type="AlphaFoldDB" id="A0AAV4DJ60"/>
<feature type="region of interest" description="Disordered" evidence="1">
    <location>
        <begin position="55"/>
        <end position="78"/>
    </location>
</feature>
<protein>
    <submittedName>
        <fullName evidence="2">Uncharacterized protein</fullName>
    </submittedName>
</protein>
<comment type="caution">
    <text evidence="2">The sequence shown here is derived from an EMBL/GenBank/DDBJ whole genome shotgun (WGS) entry which is preliminary data.</text>
</comment>
<organism evidence="2 3">
    <name type="scientific">Plakobranchus ocellatus</name>
    <dbReference type="NCBI Taxonomy" id="259542"/>
    <lineage>
        <taxon>Eukaryota</taxon>
        <taxon>Metazoa</taxon>
        <taxon>Spiralia</taxon>
        <taxon>Lophotrochozoa</taxon>
        <taxon>Mollusca</taxon>
        <taxon>Gastropoda</taxon>
        <taxon>Heterobranchia</taxon>
        <taxon>Euthyneura</taxon>
        <taxon>Panpulmonata</taxon>
        <taxon>Sacoglossa</taxon>
        <taxon>Placobranchoidea</taxon>
        <taxon>Plakobranchidae</taxon>
        <taxon>Plakobranchus</taxon>
    </lineage>
</organism>
<proteinExistence type="predicted"/>
<accession>A0AAV4DJ60</accession>
<gene>
    <name evidence="2" type="ORF">PoB_007053000</name>
</gene>
<evidence type="ECO:0000313" key="2">
    <source>
        <dbReference type="EMBL" id="GFO44025.1"/>
    </source>
</evidence>
<dbReference type="EMBL" id="BLXT01007928">
    <property type="protein sequence ID" value="GFO44025.1"/>
    <property type="molecule type" value="Genomic_DNA"/>
</dbReference>
<evidence type="ECO:0000256" key="1">
    <source>
        <dbReference type="SAM" id="MobiDB-lite"/>
    </source>
</evidence>
<evidence type="ECO:0000313" key="3">
    <source>
        <dbReference type="Proteomes" id="UP000735302"/>
    </source>
</evidence>